<keyword evidence="8" id="KW-1185">Reference proteome</keyword>
<keyword evidence="2 4" id="KW-0450">Lipoyl</keyword>
<evidence type="ECO:0000256" key="1">
    <source>
        <dbReference type="ARBA" id="ARBA00009249"/>
    </source>
</evidence>
<dbReference type="GO" id="GO:0009249">
    <property type="term" value="P:protein lipoylation"/>
    <property type="evidence" value="ECO:0007669"/>
    <property type="project" value="TreeGrafter"/>
</dbReference>
<comment type="subcellular location">
    <subcellularLocation>
        <location evidence="5">Mitochondrion</location>
    </subcellularLocation>
</comment>
<dbReference type="OrthoDB" id="10264154at2759"/>
<evidence type="ECO:0000256" key="2">
    <source>
        <dbReference type="ARBA" id="ARBA00022823"/>
    </source>
</evidence>
<feature type="modified residue" description="N6-lipoyllysine" evidence="4">
    <location>
        <position position="105"/>
    </location>
</feature>
<dbReference type="PANTHER" id="PTHR11715">
    <property type="entry name" value="GLYCINE CLEAVAGE SYSTEM H PROTEIN"/>
    <property type="match status" value="1"/>
</dbReference>
<gene>
    <name evidence="7" type="ORF">FGG08_007547</name>
</gene>
<dbReference type="PROSITE" id="PS00189">
    <property type="entry name" value="LIPOYL"/>
    <property type="match status" value="1"/>
</dbReference>
<protein>
    <recommendedName>
        <fullName evidence="5">Glycine cleavage system H protein</fullName>
    </recommendedName>
</protein>
<accession>A0A9P8I529</accession>
<dbReference type="SUPFAM" id="SSF51230">
    <property type="entry name" value="Single hybrid motif"/>
    <property type="match status" value="1"/>
</dbReference>
<dbReference type="InterPro" id="IPR000089">
    <property type="entry name" value="Biotin_lipoyl"/>
</dbReference>
<dbReference type="InterPro" id="IPR011053">
    <property type="entry name" value="Single_hybrid_motif"/>
</dbReference>
<evidence type="ECO:0000256" key="5">
    <source>
        <dbReference type="RuleBase" id="RU364055"/>
    </source>
</evidence>
<dbReference type="PANTHER" id="PTHR11715:SF3">
    <property type="entry name" value="GLYCINE CLEAVAGE SYSTEM H PROTEIN-RELATED"/>
    <property type="match status" value="1"/>
</dbReference>
<dbReference type="GO" id="GO:0019464">
    <property type="term" value="P:glycine decarboxylation via glycine cleavage system"/>
    <property type="evidence" value="ECO:0007669"/>
    <property type="project" value="UniProtKB-UniRule"/>
</dbReference>
<evidence type="ECO:0000256" key="4">
    <source>
        <dbReference type="PIRSR" id="PIRSR617453-50"/>
    </source>
</evidence>
<reference evidence="7" key="1">
    <citation type="submission" date="2021-03" db="EMBL/GenBank/DDBJ databases">
        <title>Comparative genomics and phylogenomic investigation of the class Geoglossomycetes provide insights into ecological specialization and systematics.</title>
        <authorList>
            <person name="Melie T."/>
            <person name="Pirro S."/>
            <person name="Miller A.N."/>
            <person name="Quandt A."/>
        </authorList>
    </citation>
    <scope>NUCLEOTIDE SEQUENCE</scope>
    <source>
        <strain evidence="7">GBOQ0MN5Z8</strain>
    </source>
</reference>
<dbReference type="InterPro" id="IPR002930">
    <property type="entry name" value="GCV_H"/>
</dbReference>
<comment type="similarity">
    <text evidence="1 5">Belongs to the GcvH family.</text>
</comment>
<comment type="cofactor">
    <cofactor evidence="5">
        <name>(R)-lipoate</name>
        <dbReference type="ChEBI" id="CHEBI:83088"/>
    </cofactor>
    <text evidence="5">Binds 1 lipoyl cofactor covalently.</text>
</comment>
<evidence type="ECO:0000259" key="6">
    <source>
        <dbReference type="PROSITE" id="PS50968"/>
    </source>
</evidence>
<comment type="function">
    <text evidence="5">The H protein shuttles the methylamine group of glycine from the P protein to the T protein.</text>
</comment>
<organism evidence="7 8">
    <name type="scientific">Glutinoglossum americanum</name>
    <dbReference type="NCBI Taxonomy" id="1670608"/>
    <lineage>
        <taxon>Eukaryota</taxon>
        <taxon>Fungi</taxon>
        <taxon>Dikarya</taxon>
        <taxon>Ascomycota</taxon>
        <taxon>Pezizomycotina</taxon>
        <taxon>Geoglossomycetes</taxon>
        <taxon>Geoglossales</taxon>
        <taxon>Geoglossaceae</taxon>
        <taxon>Glutinoglossum</taxon>
    </lineage>
</organism>
<feature type="domain" description="Lipoyl-binding" evidence="6">
    <location>
        <begin position="64"/>
        <end position="146"/>
    </location>
</feature>
<sequence length="171" mass="17938">MAAIARSVGRVVGGVGMRRNGVTAAVTVTARLRGRRAFSVGSAAREKKYTKEHEWIELSEDGTIGTIGISHYASHSLGDIVYVELPAPNTTLAAGDTLGAVESVKSASDILSPVSGTVVETNGALEEKPGLLNEGPEEEGWIARVRIEGGAGGGAVEGLMGREEYRRFTEE</sequence>
<dbReference type="AlphaFoldDB" id="A0A9P8I529"/>
<dbReference type="InterPro" id="IPR003016">
    <property type="entry name" value="2-oxoA_DH_lipoyl-BS"/>
</dbReference>
<dbReference type="GO" id="GO:0005739">
    <property type="term" value="C:mitochondrion"/>
    <property type="evidence" value="ECO:0007669"/>
    <property type="project" value="UniProtKB-SubCell"/>
</dbReference>
<dbReference type="InterPro" id="IPR017453">
    <property type="entry name" value="GCV_H_sub"/>
</dbReference>
<evidence type="ECO:0000313" key="7">
    <source>
        <dbReference type="EMBL" id="KAH0533828.1"/>
    </source>
</evidence>
<comment type="subunit">
    <text evidence="5">The glycine cleavage system is composed of four proteins: P, T, L and H.</text>
</comment>
<dbReference type="Proteomes" id="UP000698800">
    <property type="component" value="Unassembled WGS sequence"/>
</dbReference>
<dbReference type="Gene3D" id="2.40.50.100">
    <property type="match status" value="1"/>
</dbReference>
<dbReference type="CDD" id="cd06848">
    <property type="entry name" value="GCS_H"/>
    <property type="match status" value="1"/>
</dbReference>
<keyword evidence="5" id="KW-0496">Mitochondrion</keyword>
<dbReference type="NCBIfam" id="TIGR00527">
    <property type="entry name" value="gcvH"/>
    <property type="match status" value="1"/>
</dbReference>
<dbReference type="HAMAP" id="MF_00272">
    <property type="entry name" value="GcvH"/>
    <property type="match status" value="1"/>
</dbReference>
<dbReference type="PROSITE" id="PS50968">
    <property type="entry name" value="BIOTINYL_LIPOYL"/>
    <property type="match status" value="1"/>
</dbReference>
<dbReference type="NCBIfam" id="NF002270">
    <property type="entry name" value="PRK01202.1"/>
    <property type="match status" value="1"/>
</dbReference>
<dbReference type="Pfam" id="PF01597">
    <property type="entry name" value="GCV_H"/>
    <property type="match status" value="1"/>
</dbReference>
<dbReference type="InterPro" id="IPR033753">
    <property type="entry name" value="GCV_H/Fam206"/>
</dbReference>
<name>A0A9P8I529_9PEZI</name>
<dbReference type="GO" id="GO:0005960">
    <property type="term" value="C:glycine cleavage complex"/>
    <property type="evidence" value="ECO:0007669"/>
    <property type="project" value="UniProtKB-UniRule"/>
</dbReference>
<keyword evidence="3 5" id="KW-0809">Transit peptide</keyword>
<proteinExistence type="inferred from homology"/>
<dbReference type="EMBL" id="JAGHQL010000348">
    <property type="protein sequence ID" value="KAH0533828.1"/>
    <property type="molecule type" value="Genomic_DNA"/>
</dbReference>
<evidence type="ECO:0000256" key="3">
    <source>
        <dbReference type="ARBA" id="ARBA00022946"/>
    </source>
</evidence>
<comment type="caution">
    <text evidence="7">The sequence shown here is derived from an EMBL/GenBank/DDBJ whole genome shotgun (WGS) entry which is preliminary data.</text>
</comment>
<evidence type="ECO:0000313" key="8">
    <source>
        <dbReference type="Proteomes" id="UP000698800"/>
    </source>
</evidence>